<dbReference type="EC" id="2.3.1.257" evidence="4"/>
<evidence type="ECO:0000256" key="2">
    <source>
        <dbReference type="ARBA" id="ARBA00004496"/>
    </source>
</evidence>
<evidence type="ECO:0000313" key="13">
    <source>
        <dbReference type="EMBL" id="KAL1641536.1"/>
    </source>
</evidence>
<keyword evidence="9" id="KW-0012">Acyltransferase</keyword>
<evidence type="ECO:0000256" key="5">
    <source>
        <dbReference type="ARBA" id="ARBA00015043"/>
    </source>
</evidence>
<comment type="caution">
    <text evidence="13">The sequence shown here is derived from an EMBL/GenBank/DDBJ whole genome shotgun (WGS) entry which is preliminary data.</text>
</comment>
<dbReference type="PROSITE" id="PS51186">
    <property type="entry name" value="GNAT"/>
    <property type="match status" value="1"/>
</dbReference>
<evidence type="ECO:0000256" key="6">
    <source>
        <dbReference type="ARBA" id="ARBA00022490"/>
    </source>
</evidence>
<dbReference type="InterPro" id="IPR000182">
    <property type="entry name" value="GNAT_dom"/>
</dbReference>
<keyword evidence="8" id="KW-0539">Nucleus</keyword>
<dbReference type="Gene3D" id="3.40.630.30">
    <property type="match status" value="1"/>
</dbReference>
<dbReference type="PANTHER" id="PTHR20531:SF1">
    <property type="entry name" value="N-ALPHA-ACETYLTRANSFERASE 40"/>
    <property type="match status" value="1"/>
</dbReference>
<evidence type="ECO:0000256" key="7">
    <source>
        <dbReference type="ARBA" id="ARBA00022679"/>
    </source>
</evidence>
<evidence type="ECO:0000256" key="8">
    <source>
        <dbReference type="ARBA" id="ARBA00023242"/>
    </source>
</evidence>
<dbReference type="CDD" id="cd04301">
    <property type="entry name" value="NAT_SF"/>
    <property type="match status" value="1"/>
</dbReference>
<dbReference type="EMBL" id="JAKEKT020000039">
    <property type="protein sequence ID" value="KAL1641536.1"/>
    <property type="molecule type" value="Genomic_DNA"/>
</dbReference>
<accession>A0ABR3TPG8</accession>
<keyword evidence="7" id="KW-0808">Transferase</keyword>
<name>A0ABR3TPG8_9PEZI</name>
<gene>
    <name evidence="13" type="ORF">SLS58_006042</name>
</gene>
<evidence type="ECO:0000256" key="1">
    <source>
        <dbReference type="ARBA" id="ARBA00004123"/>
    </source>
</evidence>
<keyword evidence="6" id="KW-0963">Cytoplasm</keyword>
<evidence type="ECO:0000256" key="3">
    <source>
        <dbReference type="ARBA" id="ARBA00008870"/>
    </source>
</evidence>
<evidence type="ECO:0000259" key="12">
    <source>
        <dbReference type="PROSITE" id="PS51186"/>
    </source>
</evidence>
<comment type="similarity">
    <text evidence="3">Belongs to the acetyltransferase family. NAA40 subfamily.</text>
</comment>
<dbReference type="InterPro" id="IPR016181">
    <property type="entry name" value="Acyl_CoA_acyltransferase"/>
</dbReference>
<evidence type="ECO:0000256" key="4">
    <source>
        <dbReference type="ARBA" id="ARBA00012950"/>
    </source>
</evidence>
<evidence type="ECO:0000256" key="10">
    <source>
        <dbReference type="ARBA" id="ARBA00047821"/>
    </source>
</evidence>
<protein>
    <recommendedName>
        <fullName evidence="5">N-alpha-acetyltransferase 40</fullName>
        <ecNumber evidence="4">2.3.1.257</ecNumber>
    </recommendedName>
</protein>
<reference evidence="13 14" key="1">
    <citation type="journal article" date="2023" name="Plant Dis.">
        <title>First Report of Diplodia intermedia Causing Canker and Dieback Diseases on Apple Trees in Canada.</title>
        <authorList>
            <person name="Ellouze W."/>
            <person name="Ilyukhin E."/>
            <person name="Sulman M."/>
            <person name="Ali S."/>
        </authorList>
    </citation>
    <scope>NUCLEOTIDE SEQUENCE [LARGE SCALE GENOMIC DNA]</scope>
    <source>
        <strain evidence="13 14">M45-28</strain>
    </source>
</reference>
<evidence type="ECO:0000313" key="14">
    <source>
        <dbReference type="Proteomes" id="UP001521184"/>
    </source>
</evidence>
<keyword evidence="14" id="KW-1185">Reference proteome</keyword>
<comment type="catalytic activity">
    <reaction evidence="11">
        <text>N-terminal L-seryl-[histone H4] + acetyl-CoA = N-terminal N(alpha)-acetyl-L-seryl-[histone H4] + CoA + H(+)</text>
        <dbReference type="Rhea" id="RHEA:50596"/>
        <dbReference type="Rhea" id="RHEA-COMP:12740"/>
        <dbReference type="Rhea" id="RHEA-COMP:12743"/>
        <dbReference type="ChEBI" id="CHEBI:15378"/>
        <dbReference type="ChEBI" id="CHEBI:57287"/>
        <dbReference type="ChEBI" id="CHEBI:57288"/>
        <dbReference type="ChEBI" id="CHEBI:64738"/>
        <dbReference type="ChEBI" id="CHEBI:83690"/>
        <dbReference type="EC" id="2.3.1.257"/>
    </reaction>
</comment>
<dbReference type="Proteomes" id="UP001521184">
    <property type="component" value="Unassembled WGS sequence"/>
</dbReference>
<proteinExistence type="inferred from homology"/>
<dbReference type="InterPro" id="IPR039949">
    <property type="entry name" value="NAA40"/>
</dbReference>
<evidence type="ECO:0000256" key="11">
    <source>
        <dbReference type="ARBA" id="ARBA00049524"/>
    </source>
</evidence>
<sequence>MPGGLRQGVKRPKPRPEDLIDKINALPRRAFFDRFFPSPSKLLQYRDYDISLKPVADLGDDELMACFRLIETTSAADYKNSPRGWHPKNKQREMREDHMRYLLVRKASRVDSAHADAPARDAVPTKSKDEKLSNEIIAFLAFMFTIEDDYPVIYIYEIHLAEGHRGTGLGRHLMHIVDLCATEGAVDKVMLTCFRSNAVALAFYEKLGFGEDEFSPPAKRLRGGKIKLPPYLIMSKSVGKHEEFFAQVQPSA</sequence>
<comment type="catalytic activity">
    <reaction evidence="10">
        <text>N-terminal L-seryl-[histone H2A] + acetyl-CoA = N-terminal N(alpha)-acetyl-L-seryl-[histone H2A] + CoA + H(+)</text>
        <dbReference type="Rhea" id="RHEA:50600"/>
        <dbReference type="Rhea" id="RHEA-COMP:12742"/>
        <dbReference type="Rhea" id="RHEA-COMP:12744"/>
        <dbReference type="ChEBI" id="CHEBI:15378"/>
        <dbReference type="ChEBI" id="CHEBI:57287"/>
        <dbReference type="ChEBI" id="CHEBI:57288"/>
        <dbReference type="ChEBI" id="CHEBI:64738"/>
        <dbReference type="ChEBI" id="CHEBI:83690"/>
        <dbReference type="EC" id="2.3.1.257"/>
    </reaction>
</comment>
<feature type="domain" description="N-acetyltransferase" evidence="12">
    <location>
        <begin position="89"/>
        <end position="239"/>
    </location>
</feature>
<dbReference type="Pfam" id="PF00583">
    <property type="entry name" value="Acetyltransf_1"/>
    <property type="match status" value="1"/>
</dbReference>
<dbReference type="SUPFAM" id="SSF55729">
    <property type="entry name" value="Acyl-CoA N-acyltransferases (Nat)"/>
    <property type="match status" value="1"/>
</dbReference>
<organism evidence="13 14">
    <name type="scientific">Diplodia intermedia</name>
    <dbReference type="NCBI Taxonomy" id="856260"/>
    <lineage>
        <taxon>Eukaryota</taxon>
        <taxon>Fungi</taxon>
        <taxon>Dikarya</taxon>
        <taxon>Ascomycota</taxon>
        <taxon>Pezizomycotina</taxon>
        <taxon>Dothideomycetes</taxon>
        <taxon>Dothideomycetes incertae sedis</taxon>
        <taxon>Botryosphaeriales</taxon>
        <taxon>Botryosphaeriaceae</taxon>
        <taxon>Diplodia</taxon>
    </lineage>
</organism>
<comment type="subcellular location">
    <subcellularLocation>
        <location evidence="2">Cytoplasm</location>
    </subcellularLocation>
    <subcellularLocation>
        <location evidence="1">Nucleus</location>
    </subcellularLocation>
</comment>
<evidence type="ECO:0000256" key="9">
    <source>
        <dbReference type="ARBA" id="ARBA00023315"/>
    </source>
</evidence>
<dbReference type="PANTHER" id="PTHR20531">
    <property type="entry name" value="N-ALPHA-ACETYLTRANSFERASE 40"/>
    <property type="match status" value="1"/>
</dbReference>